<gene>
    <name evidence="3" type="ORF">C8N28_0830</name>
</gene>
<accession>A0A4V2PYC8</accession>
<comment type="caution">
    <text evidence="3">The sequence shown here is derived from an EMBL/GenBank/DDBJ whole genome shotgun (WGS) entry which is preliminary data.</text>
</comment>
<feature type="chain" id="PRO_5020814318" evidence="2">
    <location>
        <begin position="26"/>
        <end position="111"/>
    </location>
</feature>
<dbReference type="Proteomes" id="UP000294616">
    <property type="component" value="Unassembled WGS sequence"/>
</dbReference>
<feature type="signal peptide" evidence="2">
    <location>
        <begin position="1"/>
        <end position="25"/>
    </location>
</feature>
<evidence type="ECO:0000313" key="4">
    <source>
        <dbReference type="Proteomes" id="UP000294616"/>
    </source>
</evidence>
<sequence length="111" mass="12540">MDRSFIFKALLSSILLLVLFPPAWANSLEGKTVAGYYLKNNLTPLIVESEYLQQDDKQIKGKEKPGNNQKPQQPDIKTVPKARKQPRPTVVAKPKVKPKPVKVVRPKIKKP</sequence>
<organism evidence="3 4">
    <name type="scientific">Albibacterium bauzanense</name>
    <dbReference type="NCBI Taxonomy" id="653929"/>
    <lineage>
        <taxon>Bacteria</taxon>
        <taxon>Pseudomonadati</taxon>
        <taxon>Bacteroidota</taxon>
        <taxon>Sphingobacteriia</taxon>
        <taxon>Sphingobacteriales</taxon>
        <taxon>Sphingobacteriaceae</taxon>
        <taxon>Albibacterium</taxon>
    </lineage>
</organism>
<evidence type="ECO:0000313" key="3">
    <source>
        <dbReference type="EMBL" id="TCK85521.1"/>
    </source>
</evidence>
<keyword evidence="4" id="KW-1185">Reference proteome</keyword>
<dbReference type="AlphaFoldDB" id="A0A4V2PYC8"/>
<name>A0A4V2PYC8_9SPHI</name>
<dbReference type="RefSeq" id="WP_132221790.1">
    <property type="nucleotide sequence ID" value="NZ_SMGO01000001.1"/>
</dbReference>
<dbReference type="EMBL" id="SMGO01000001">
    <property type="protein sequence ID" value="TCK85521.1"/>
    <property type="molecule type" value="Genomic_DNA"/>
</dbReference>
<protein>
    <submittedName>
        <fullName evidence="3">Uncharacterized protein</fullName>
    </submittedName>
</protein>
<reference evidence="3 4" key="1">
    <citation type="submission" date="2019-03" db="EMBL/GenBank/DDBJ databases">
        <title>Genomic Encyclopedia of Archaeal and Bacterial Type Strains, Phase II (KMG-II): from individual species to whole genera.</title>
        <authorList>
            <person name="Goeker M."/>
        </authorList>
    </citation>
    <scope>NUCLEOTIDE SEQUENCE [LARGE SCALE GENOMIC DNA]</scope>
    <source>
        <strain evidence="3 4">DSM 22554</strain>
    </source>
</reference>
<feature type="region of interest" description="Disordered" evidence="1">
    <location>
        <begin position="57"/>
        <end position="111"/>
    </location>
</feature>
<feature type="compositionally biased region" description="Basic residues" evidence="1">
    <location>
        <begin position="94"/>
        <end position="111"/>
    </location>
</feature>
<proteinExistence type="predicted"/>
<keyword evidence="2" id="KW-0732">Signal</keyword>
<evidence type="ECO:0000256" key="2">
    <source>
        <dbReference type="SAM" id="SignalP"/>
    </source>
</evidence>
<evidence type="ECO:0000256" key="1">
    <source>
        <dbReference type="SAM" id="MobiDB-lite"/>
    </source>
</evidence>